<accession>A0ABU2BQ57</accession>
<evidence type="ECO:0000256" key="3">
    <source>
        <dbReference type="ARBA" id="ARBA00022692"/>
    </source>
</evidence>
<evidence type="ECO:0000313" key="7">
    <source>
        <dbReference type="EMBL" id="MDR7360772.1"/>
    </source>
</evidence>
<keyword evidence="5 6" id="KW-0472">Membrane</keyword>
<feature type="transmembrane region" description="Helical" evidence="6">
    <location>
        <begin position="99"/>
        <end position="124"/>
    </location>
</feature>
<dbReference type="PANTHER" id="PTHR42770">
    <property type="entry name" value="AMINO ACID TRANSPORTER-RELATED"/>
    <property type="match status" value="1"/>
</dbReference>
<comment type="subcellular location">
    <subcellularLocation>
        <location evidence="1">Cell membrane</location>
        <topology evidence="1">Multi-pass membrane protein</topology>
    </subcellularLocation>
</comment>
<evidence type="ECO:0000256" key="2">
    <source>
        <dbReference type="ARBA" id="ARBA00022475"/>
    </source>
</evidence>
<feature type="transmembrane region" description="Helical" evidence="6">
    <location>
        <begin position="444"/>
        <end position="463"/>
    </location>
</feature>
<dbReference type="Pfam" id="PF13520">
    <property type="entry name" value="AA_permease_2"/>
    <property type="match status" value="1"/>
</dbReference>
<feature type="transmembrane region" description="Helical" evidence="6">
    <location>
        <begin position="354"/>
        <end position="377"/>
    </location>
</feature>
<dbReference type="PANTHER" id="PTHR42770:SF7">
    <property type="entry name" value="MEMBRANE PROTEIN"/>
    <property type="match status" value="1"/>
</dbReference>
<feature type="transmembrane region" description="Helical" evidence="6">
    <location>
        <begin position="383"/>
        <end position="406"/>
    </location>
</feature>
<gene>
    <name evidence="7" type="ORF">J2S63_000325</name>
</gene>
<feature type="transmembrane region" description="Helical" evidence="6">
    <location>
        <begin position="57"/>
        <end position="78"/>
    </location>
</feature>
<evidence type="ECO:0000256" key="4">
    <source>
        <dbReference type="ARBA" id="ARBA00022989"/>
    </source>
</evidence>
<keyword evidence="8" id="KW-1185">Reference proteome</keyword>
<dbReference type="InterPro" id="IPR002293">
    <property type="entry name" value="AA/rel_permease1"/>
</dbReference>
<evidence type="ECO:0000256" key="1">
    <source>
        <dbReference type="ARBA" id="ARBA00004651"/>
    </source>
</evidence>
<evidence type="ECO:0000256" key="5">
    <source>
        <dbReference type="ARBA" id="ARBA00023136"/>
    </source>
</evidence>
<dbReference type="EMBL" id="JAVDYG010000001">
    <property type="protein sequence ID" value="MDR7360772.1"/>
    <property type="molecule type" value="Genomic_DNA"/>
</dbReference>
<evidence type="ECO:0000313" key="8">
    <source>
        <dbReference type="Proteomes" id="UP001183648"/>
    </source>
</evidence>
<dbReference type="Gene3D" id="1.20.1740.10">
    <property type="entry name" value="Amino acid/polyamine transporter I"/>
    <property type="match status" value="1"/>
</dbReference>
<feature type="transmembrane region" description="Helical" evidence="6">
    <location>
        <begin position="174"/>
        <end position="195"/>
    </location>
</feature>
<evidence type="ECO:0000256" key="6">
    <source>
        <dbReference type="SAM" id="Phobius"/>
    </source>
</evidence>
<dbReference type="PIRSF" id="PIRSF006060">
    <property type="entry name" value="AA_transporter"/>
    <property type="match status" value="1"/>
</dbReference>
<feature type="transmembrane region" description="Helical" evidence="6">
    <location>
        <begin position="27"/>
        <end position="45"/>
    </location>
</feature>
<feature type="transmembrane region" description="Helical" evidence="6">
    <location>
        <begin position="144"/>
        <end position="162"/>
    </location>
</feature>
<comment type="caution">
    <text evidence="7">The sequence shown here is derived from an EMBL/GenBank/DDBJ whole genome shotgun (WGS) entry which is preliminary data.</text>
</comment>
<sequence length="480" mass="49602">MADLTTPEQQADAVDGGELKRVMGPRLLLLFIVGDILGAGVYAVTGDIAGNVGGLAWLPFVLAFAVAAVTATSYMELVTKYPQAAGAALYTHKAFGLHFVTFLVAFAVVCSGITSASTSSRLLAANLLAGLDEILPVGLPTGDAAGLVVALLFMVVLALVNLRGVGESVKFNVVLTMVEMSALAVVIGIGMYAVAQGKADASRVLDFETPGGTGAFTAIAVATAVAFFAMVGFEDSVNMVEETEDPQRTFPRAMFTGLAIAAAIYVLVAVAVVAVLSPAQIARSSEGETGVLLTAVKAGMPSFPVDSVFPFLTVFAVANTALINMLMASRLVYGMAKQGVLPSALGRVLPHRRSPWAGIVFTTALALVLVVVVSQLAESTVSSLAGTTGLLLLVVFGVVNTAAFVLRQDPGDEASFRAPVWAPVVGAVACLFLAGPWARDSEDWVQYQIAAGMVGLGVVLWLATWLTRRGRSAPAPAQGP</sequence>
<dbReference type="Proteomes" id="UP001183648">
    <property type="component" value="Unassembled WGS sequence"/>
</dbReference>
<feature type="transmembrane region" description="Helical" evidence="6">
    <location>
        <begin position="254"/>
        <end position="276"/>
    </location>
</feature>
<reference evidence="7 8" key="1">
    <citation type="submission" date="2023-07" db="EMBL/GenBank/DDBJ databases">
        <title>Sequencing the genomes of 1000 actinobacteria strains.</title>
        <authorList>
            <person name="Klenk H.-P."/>
        </authorList>
    </citation>
    <scope>NUCLEOTIDE SEQUENCE [LARGE SCALE GENOMIC DNA]</scope>
    <source>
        <strain evidence="7 8">DSM 19426</strain>
    </source>
</reference>
<name>A0ABU2BQ57_9ACTN</name>
<keyword evidence="2" id="KW-1003">Cell membrane</keyword>
<keyword evidence="4 6" id="KW-1133">Transmembrane helix</keyword>
<keyword evidence="3 6" id="KW-0812">Transmembrane</keyword>
<dbReference type="InterPro" id="IPR050367">
    <property type="entry name" value="APC_superfamily"/>
</dbReference>
<protein>
    <submittedName>
        <fullName evidence="7">Amino acid transporter</fullName>
    </submittedName>
</protein>
<proteinExistence type="predicted"/>
<organism evidence="7 8">
    <name type="scientific">Nocardioides marmoribigeumensis</name>
    <dbReference type="NCBI Taxonomy" id="433649"/>
    <lineage>
        <taxon>Bacteria</taxon>
        <taxon>Bacillati</taxon>
        <taxon>Actinomycetota</taxon>
        <taxon>Actinomycetes</taxon>
        <taxon>Propionibacteriales</taxon>
        <taxon>Nocardioidaceae</taxon>
        <taxon>Nocardioides</taxon>
    </lineage>
</organism>
<feature type="transmembrane region" description="Helical" evidence="6">
    <location>
        <begin position="215"/>
        <end position="233"/>
    </location>
</feature>
<dbReference type="RefSeq" id="WP_310297735.1">
    <property type="nucleotide sequence ID" value="NZ_BAAAPS010000011.1"/>
</dbReference>
<feature type="transmembrane region" description="Helical" evidence="6">
    <location>
        <begin position="418"/>
        <end position="438"/>
    </location>
</feature>
<feature type="transmembrane region" description="Helical" evidence="6">
    <location>
        <begin position="308"/>
        <end position="333"/>
    </location>
</feature>